<evidence type="ECO:0000313" key="3">
    <source>
        <dbReference type="Proteomes" id="UP000321827"/>
    </source>
</evidence>
<dbReference type="Proteomes" id="UP000321827">
    <property type="component" value="Unassembled WGS sequence"/>
</dbReference>
<dbReference type="Pfam" id="PF18998">
    <property type="entry name" value="Flg_new_2"/>
    <property type="match status" value="1"/>
</dbReference>
<organism evidence="2 3">
    <name type="scientific">Oceanithermus desulfurans NBRC 100063</name>
    <dbReference type="NCBI Taxonomy" id="1227550"/>
    <lineage>
        <taxon>Bacteria</taxon>
        <taxon>Thermotogati</taxon>
        <taxon>Deinococcota</taxon>
        <taxon>Deinococci</taxon>
        <taxon>Thermales</taxon>
        <taxon>Thermaceae</taxon>
        <taxon>Oceanithermus</taxon>
    </lineage>
</organism>
<dbReference type="AlphaFoldDB" id="A0A511RHZ6"/>
<dbReference type="PROSITE" id="PS51257">
    <property type="entry name" value="PROKAR_LIPOPROTEIN"/>
    <property type="match status" value="1"/>
</dbReference>
<feature type="domain" description="Bacterial repeat" evidence="1">
    <location>
        <begin position="58"/>
        <end position="111"/>
    </location>
</feature>
<name>A0A511RHZ6_9DEIN</name>
<comment type="caution">
    <text evidence="2">The sequence shown here is derived from an EMBL/GenBank/DDBJ whole genome shotgun (WGS) entry which is preliminary data.</text>
</comment>
<evidence type="ECO:0000313" key="2">
    <source>
        <dbReference type="EMBL" id="GEM89255.1"/>
    </source>
</evidence>
<dbReference type="InterPro" id="IPR044060">
    <property type="entry name" value="Bacterial_rp_domain"/>
</dbReference>
<sequence length="591" mass="62147">MQAYKRSYTLGLLLLLGLVLVLAACQSAAPPQFTLELAFSGSGGGKVRITPPAAEFTTGTTQSYPAGTQVSLTATPAAGSTFLGWSGDCSGGGSCVLSLDDDKFVTASFSTQASGALTVYGPGDFNGNTLTVQLPGLQPADYVALIPVYAGQDSSGTDPDGITYAIAAQNVATASLGPAAEAGPVGPYVPTDAPALQASRDFAARARDSGLEPLNRQVGAQGFSDNCPGPYQTGTTQCDFWVFTDIGTSPPTQTLINATVQYVSASAVWFVEDGLTGDDVLSANELAALANTFETTVWPTIGTTFGNAADFDGNGKIFIVLSPKVGNAGLFGYVYSADLYVDSGSAPRSNEGDIFYATTPGPPINLYSWTRDAFLNVALPGTMAHELKHLVAMGYRVANGFPLEEIWIEEPSAEVAKELSGFGTAQGRIQSRASDALADPEAFRIVHATRPPGAEGRAIYGFNFLLMWRAHEKAGASLWKPWVQSDLVGIANFEAATGQSFADALVDWALTLLFDDTAQLAGYEYQNLALRDGSWQTLYYQPLAAVSNRTLRSMAFYVGRGTGADASVALTVSDPSRMRVAVVRFAGPLPY</sequence>
<proteinExistence type="predicted"/>
<dbReference type="EMBL" id="BJXN01000003">
    <property type="protein sequence ID" value="GEM89255.1"/>
    <property type="molecule type" value="Genomic_DNA"/>
</dbReference>
<reference evidence="2 3" key="1">
    <citation type="submission" date="2019-07" db="EMBL/GenBank/DDBJ databases">
        <title>Whole genome shotgun sequence of Oceanithermus desulfurans NBRC 100063.</title>
        <authorList>
            <person name="Hosoyama A."/>
            <person name="Uohara A."/>
            <person name="Ohji S."/>
            <person name="Ichikawa N."/>
        </authorList>
    </citation>
    <scope>NUCLEOTIDE SEQUENCE [LARGE SCALE GENOMIC DNA]</scope>
    <source>
        <strain evidence="2 3">NBRC 100063</strain>
    </source>
</reference>
<gene>
    <name evidence="2" type="ORF">ODE01S_06890</name>
</gene>
<evidence type="ECO:0000259" key="1">
    <source>
        <dbReference type="Pfam" id="PF18998"/>
    </source>
</evidence>
<protein>
    <recommendedName>
        <fullName evidence="1">Bacterial repeat domain-containing protein</fullName>
    </recommendedName>
</protein>
<accession>A0A511RHZ6</accession>